<organism evidence="1 2">
    <name type="scientific">Cinnamomum micranthum f. kanehirae</name>
    <dbReference type="NCBI Taxonomy" id="337451"/>
    <lineage>
        <taxon>Eukaryota</taxon>
        <taxon>Viridiplantae</taxon>
        <taxon>Streptophyta</taxon>
        <taxon>Embryophyta</taxon>
        <taxon>Tracheophyta</taxon>
        <taxon>Spermatophyta</taxon>
        <taxon>Magnoliopsida</taxon>
        <taxon>Magnoliidae</taxon>
        <taxon>Laurales</taxon>
        <taxon>Lauraceae</taxon>
        <taxon>Cinnamomum</taxon>
    </lineage>
</organism>
<comment type="caution">
    <text evidence="1">The sequence shown here is derived from an EMBL/GenBank/DDBJ whole genome shotgun (WGS) entry which is preliminary data.</text>
</comment>
<dbReference type="Proteomes" id="UP000283530">
    <property type="component" value="Unassembled WGS sequence"/>
</dbReference>
<gene>
    <name evidence="1" type="ORF">CKAN_01407300</name>
</gene>
<dbReference type="EMBL" id="QPKB01000005">
    <property type="protein sequence ID" value="RWR85220.1"/>
    <property type="molecule type" value="Genomic_DNA"/>
</dbReference>
<sequence>MHELQHPNLGSVMLPNMKKGNRIAMVISNDTTHAAKSEIKGHQDVDLTFEEIRWRFCGVSKKQAFVLV</sequence>
<proteinExistence type="predicted"/>
<name>A0A3S3MK73_9MAGN</name>
<accession>A0A3S3MK73</accession>
<reference evidence="1 2" key="1">
    <citation type="journal article" date="2019" name="Nat. Plants">
        <title>Stout camphor tree genome fills gaps in understanding of flowering plant genome evolution.</title>
        <authorList>
            <person name="Chaw S.M."/>
            <person name="Liu Y.C."/>
            <person name="Wu Y.W."/>
            <person name="Wang H.Y."/>
            <person name="Lin C.I."/>
            <person name="Wu C.S."/>
            <person name="Ke H.M."/>
            <person name="Chang L.Y."/>
            <person name="Hsu C.Y."/>
            <person name="Yang H.T."/>
            <person name="Sudianto E."/>
            <person name="Hsu M.H."/>
            <person name="Wu K.P."/>
            <person name="Wang L.N."/>
            <person name="Leebens-Mack J.H."/>
            <person name="Tsai I.J."/>
        </authorList>
    </citation>
    <scope>NUCLEOTIDE SEQUENCE [LARGE SCALE GENOMIC DNA]</scope>
    <source>
        <strain evidence="2">cv. Chaw 1501</strain>
        <tissue evidence="1">Young leaves</tissue>
    </source>
</reference>
<dbReference type="AlphaFoldDB" id="A0A3S3MK73"/>
<evidence type="ECO:0000313" key="2">
    <source>
        <dbReference type="Proteomes" id="UP000283530"/>
    </source>
</evidence>
<evidence type="ECO:0000313" key="1">
    <source>
        <dbReference type="EMBL" id="RWR85220.1"/>
    </source>
</evidence>
<protein>
    <submittedName>
        <fullName evidence="1">Uncharacterized protein</fullName>
    </submittedName>
</protein>
<keyword evidence="2" id="KW-1185">Reference proteome</keyword>